<dbReference type="Pfam" id="PF01609">
    <property type="entry name" value="DDE_Tnp_1"/>
    <property type="match status" value="1"/>
</dbReference>
<sequence>MDKNTRKTSFGKWASPINFKKFNEIINFHNQDRYTKKLTTQAYTLLMLHAHLTQTDSLHALKAALASDDLARAAGVESISVSQLSRKNNEVDPAILSNLFLQLVSQINGEKRGPRGGMPLKIIDSTTLPLNINHFEWAKFRKTKAGVKLHLRIVFSEKGTHYPDKEVITNAKDSDRNQLEVLVDDKEAMYVFDRGYMDYGQFDKFTDDALFFVCRLKRNSIIHPVENFTLPQGCDAVSDTMAFIGNVTNCTENVFRIVVVPDGKGGELRLITNRFDLTATEISEIYRSRWAIELFFKWIKQHVNIKHFYGQSENAVKNQIYLVLIAYCLNVLIQMETKSKKSILTITRLLKAKLWTASRHWLSRIENKAVP</sequence>
<dbReference type="Gene3D" id="3.90.350.10">
    <property type="entry name" value="Transposase Inhibitor Protein From Tn5, Chain A, domain 1"/>
    <property type="match status" value="1"/>
</dbReference>
<dbReference type="InterPro" id="IPR002559">
    <property type="entry name" value="Transposase_11"/>
</dbReference>
<name>A0ABX3D0Z9_9BACL</name>
<dbReference type="EMBL" id="MBQG01000088">
    <property type="protein sequence ID" value="OHX51524.1"/>
    <property type="molecule type" value="Genomic_DNA"/>
</dbReference>
<evidence type="ECO:0000256" key="1">
    <source>
        <dbReference type="ARBA" id="ARBA00010075"/>
    </source>
</evidence>
<dbReference type="PANTHER" id="PTHR33258">
    <property type="entry name" value="TRANSPOSASE INSL FOR INSERTION SEQUENCE ELEMENT IS186A-RELATED"/>
    <property type="match status" value="1"/>
</dbReference>
<dbReference type="InterPro" id="IPR025399">
    <property type="entry name" value="DUF4372"/>
</dbReference>
<dbReference type="InterPro" id="IPR047952">
    <property type="entry name" value="Transpos_IS4"/>
</dbReference>
<evidence type="ECO:0000256" key="2">
    <source>
        <dbReference type="ARBA" id="ARBA00022578"/>
    </source>
</evidence>
<gene>
    <name evidence="7" type="ORF">BB776_03075</name>
</gene>
<keyword evidence="4" id="KW-0233">DNA recombination</keyword>
<keyword evidence="2" id="KW-0815">Transposition</keyword>
<protein>
    <submittedName>
        <fullName evidence="7">Transposase</fullName>
    </submittedName>
</protein>
<dbReference type="PANTHER" id="PTHR33258:SF1">
    <property type="entry name" value="TRANSPOSASE INSL FOR INSERTION SEQUENCE ELEMENT IS186A-RELATED"/>
    <property type="match status" value="1"/>
</dbReference>
<evidence type="ECO:0000256" key="3">
    <source>
        <dbReference type="ARBA" id="ARBA00023125"/>
    </source>
</evidence>
<evidence type="ECO:0000313" key="7">
    <source>
        <dbReference type="EMBL" id="OHX51524.1"/>
    </source>
</evidence>
<evidence type="ECO:0000313" key="8">
    <source>
        <dbReference type="Proteomes" id="UP000242153"/>
    </source>
</evidence>
<evidence type="ECO:0000259" key="6">
    <source>
        <dbReference type="Pfam" id="PF14294"/>
    </source>
</evidence>
<reference evidence="7" key="1">
    <citation type="submission" date="2016-07" db="EMBL/GenBank/DDBJ databases">
        <title>Draft genome Planococcus salivarum.</title>
        <authorList>
            <person name="See-Too W.S."/>
        </authorList>
    </citation>
    <scope>NUCLEOTIDE SEQUENCE [LARGE SCALE GENOMIC DNA]</scope>
    <source>
        <strain evidence="7">DSM 23820</strain>
    </source>
</reference>
<accession>A0ABX3D0Z9</accession>
<organism evidence="7 8">
    <name type="scientific">Planococcus salinarum</name>
    <dbReference type="NCBI Taxonomy" id="622695"/>
    <lineage>
        <taxon>Bacteria</taxon>
        <taxon>Bacillati</taxon>
        <taxon>Bacillota</taxon>
        <taxon>Bacilli</taxon>
        <taxon>Bacillales</taxon>
        <taxon>Caryophanaceae</taxon>
        <taxon>Planococcus</taxon>
    </lineage>
</organism>
<keyword evidence="3" id="KW-0238">DNA-binding</keyword>
<dbReference type="Proteomes" id="UP000242153">
    <property type="component" value="Unassembled WGS sequence"/>
</dbReference>
<evidence type="ECO:0000256" key="4">
    <source>
        <dbReference type="ARBA" id="ARBA00023172"/>
    </source>
</evidence>
<evidence type="ECO:0000259" key="5">
    <source>
        <dbReference type="Pfam" id="PF01609"/>
    </source>
</evidence>
<keyword evidence="8" id="KW-1185">Reference proteome</keyword>
<feature type="domain" description="Transposase IS4-like" evidence="5">
    <location>
        <begin position="117"/>
        <end position="329"/>
    </location>
</feature>
<dbReference type="NCBIfam" id="NF033592">
    <property type="entry name" value="transpos_IS4_1"/>
    <property type="match status" value="1"/>
</dbReference>
<proteinExistence type="inferred from homology"/>
<dbReference type="InterPro" id="IPR012337">
    <property type="entry name" value="RNaseH-like_sf"/>
</dbReference>
<dbReference type="SUPFAM" id="SSF53098">
    <property type="entry name" value="Ribonuclease H-like"/>
    <property type="match status" value="1"/>
</dbReference>
<feature type="domain" description="DUF4372" evidence="6">
    <location>
        <begin position="6"/>
        <end position="68"/>
    </location>
</feature>
<comment type="similarity">
    <text evidence="1">Belongs to the transposase 11 family.</text>
</comment>
<dbReference type="Pfam" id="PF14294">
    <property type="entry name" value="DUF4372"/>
    <property type="match status" value="1"/>
</dbReference>
<dbReference type="RefSeq" id="WP_071152192.1">
    <property type="nucleotide sequence ID" value="NZ_QQRT01000065.1"/>
</dbReference>
<comment type="caution">
    <text evidence="7">The sequence shown here is derived from an EMBL/GenBank/DDBJ whole genome shotgun (WGS) entry which is preliminary data.</text>
</comment>